<dbReference type="EMBL" id="OZ021740">
    <property type="protein sequence ID" value="CAK9323758.1"/>
    <property type="molecule type" value="Genomic_DNA"/>
</dbReference>
<dbReference type="PROSITE" id="PS50942">
    <property type="entry name" value="ENTH"/>
    <property type="match status" value="1"/>
</dbReference>
<keyword evidence="7" id="KW-1185">Reference proteome</keyword>
<evidence type="ECO:0000313" key="7">
    <source>
        <dbReference type="Proteomes" id="UP001642487"/>
    </source>
</evidence>
<keyword evidence="3" id="KW-0333">Golgi apparatus</keyword>
<evidence type="ECO:0000259" key="5">
    <source>
        <dbReference type="PROSITE" id="PS50942"/>
    </source>
</evidence>
<evidence type="ECO:0000313" key="6">
    <source>
        <dbReference type="EMBL" id="CAK9323758.1"/>
    </source>
</evidence>
<feature type="domain" description="ENTH" evidence="5">
    <location>
        <begin position="72"/>
        <end position="119"/>
    </location>
</feature>
<name>A0ABP0YTA8_9ROSI</name>
<dbReference type="Proteomes" id="UP001642487">
    <property type="component" value="Chromosome 6"/>
</dbReference>
<keyword evidence="4" id="KW-0968">Cytoplasmic vesicle</keyword>
<dbReference type="SUPFAM" id="SSF48464">
    <property type="entry name" value="ENTH/VHS domain"/>
    <property type="match status" value="1"/>
</dbReference>
<evidence type="ECO:0000256" key="4">
    <source>
        <dbReference type="ARBA" id="ARBA00023329"/>
    </source>
</evidence>
<gene>
    <name evidence="6" type="ORF">CITCOLO1_LOCUS15963</name>
</gene>
<dbReference type="InterPro" id="IPR013809">
    <property type="entry name" value="ENTH"/>
</dbReference>
<dbReference type="InterPro" id="IPR008942">
    <property type="entry name" value="ENTH_VHS"/>
</dbReference>
<dbReference type="Gene3D" id="1.25.40.90">
    <property type="match status" value="1"/>
</dbReference>
<evidence type="ECO:0000256" key="3">
    <source>
        <dbReference type="ARBA" id="ARBA00023034"/>
    </source>
</evidence>
<sequence length="119" mass="14045">MLQTFILTLHQLMNLMSKVLKKYCFNFPTNNSEAKRQAIDDNKRAKMGETYFHELKNKPYFFIKTNIKMARLILTHVTPTRLLREEATSGNPWPPDSPTITEITSATFEFHDFFRIFLL</sequence>
<reference evidence="6 7" key="1">
    <citation type="submission" date="2024-03" db="EMBL/GenBank/DDBJ databases">
        <authorList>
            <person name="Gkanogiannis A."/>
            <person name="Becerra Lopez-Lavalle L."/>
        </authorList>
    </citation>
    <scope>NUCLEOTIDE SEQUENCE [LARGE SCALE GENOMIC DNA]</scope>
</reference>
<proteinExistence type="predicted"/>
<accession>A0ABP0YTA8</accession>
<comment type="subcellular location">
    <subcellularLocation>
        <location evidence="1">Cytoplasmic vesicle</location>
        <location evidence="1">Clathrin-coated vesicle</location>
    </subcellularLocation>
    <subcellularLocation>
        <location evidence="2">Golgi apparatus</location>
    </subcellularLocation>
</comment>
<evidence type="ECO:0000256" key="1">
    <source>
        <dbReference type="ARBA" id="ARBA00004132"/>
    </source>
</evidence>
<protein>
    <recommendedName>
        <fullName evidence="5">ENTH domain-containing protein</fullName>
    </recommendedName>
</protein>
<evidence type="ECO:0000256" key="2">
    <source>
        <dbReference type="ARBA" id="ARBA00004555"/>
    </source>
</evidence>
<organism evidence="6 7">
    <name type="scientific">Citrullus colocynthis</name>
    <name type="common">colocynth</name>
    <dbReference type="NCBI Taxonomy" id="252529"/>
    <lineage>
        <taxon>Eukaryota</taxon>
        <taxon>Viridiplantae</taxon>
        <taxon>Streptophyta</taxon>
        <taxon>Embryophyta</taxon>
        <taxon>Tracheophyta</taxon>
        <taxon>Spermatophyta</taxon>
        <taxon>Magnoliopsida</taxon>
        <taxon>eudicotyledons</taxon>
        <taxon>Gunneridae</taxon>
        <taxon>Pentapetalae</taxon>
        <taxon>rosids</taxon>
        <taxon>fabids</taxon>
        <taxon>Cucurbitales</taxon>
        <taxon>Cucurbitaceae</taxon>
        <taxon>Benincaseae</taxon>
        <taxon>Citrullus</taxon>
    </lineage>
</organism>